<evidence type="ECO:0000256" key="1">
    <source>
        <dbReference type="ARBA" id="ARBA00021292"/>
    </source>
</evidence>
<dbReference type="PANTHER" id="PTHR45947">
    <property type="entry name" value="SULFOQUINOVOSYL TRANSFERASE SQD2"/>
    <property type="match status" value="1"/>
</dbReference>
<accession>A0ABX5VQM6</accession>
<proteinExistence type="predicted"/>
<name>A0ABX5VQM6_9MICO</name>
<dbReference type="Pfam" id="PF13692">
    <property type="entry name" value="Glyco_trans_1_4"/>
    <property type="match status" value="1"/>
</dbReference>
<keyword evidence="3" id="KW-1185">Reference proteome</keyword>
<dbReference type="EMBL" id="CP040899">
    <property type="protein sequence ID" value="QDB80839.1"/>
    <property type="molecule type" value="Genomic_DNA"/>
</dbReference>
<dbReference type="SUPFAM" id="SSF53756">
    <property type="entry name" value="UDP-Glycosyltransferase/glycogen phosphorylase"/>
    <property type="match status" value="1"/>
</dbReference>
<protein>
    <recommendedName>
        <fullName evidence="1">D-inositol 3-phosphate glycosyltransferase</fullName>
    </recommendedName>
</protein>
<organism evidence="2 3">
    <name type="scientific">Georgenia wutianyii</name>
    <dbReference type="NCBI Taxonomy" id="2585135"/>
    <lineage>
        <taxon>Bacteria</taxon>
        <taxon>Bacillati</taxon>
        <taxon>Actinomycetota</taxon>
        <taxon>Actinomycetes</taxon>
        <taxon>Micrococcales</taxon>
        <taxon>Bogoriellaceae</taxon>
        <taxon>Georgenia</taxon>
    </lineage>
</organism>
<dbReference type="PANTHER" id="PTHR45947:SF3">
    <property type="entry name" value="SULFOQUINOVOSYL TRANSFERASE SQD2"/>
    <property type="match status" value="1"/>
</dbReference>
<dbReference type="InterPro" id="IPR050194">
    <property type="entry name" value="Glycosyltransferase_grp1"/>
</dbReference>
<gene>
    <name evidence="2" type="ORF">FE251_13150</name>
</gene>
<dbReference type="Gene3D" id="3.40.50.2000">
    <property type="entry name" value="Glycogen Phosphorylase B"/>
    <property type="match status" value="2"/>
</dbReference>
<sequence>MRVLYSFPQRLGAGRICYTAWQQVLGLHAAGASVTVLAGSVARPVPPEVEVRTTLSVGPARLPLRLVGVTRACELHDRIVARQLPRLADRVDVLHLWPRGARHTLRVARELGIPTFLERPNAHTRFAYDVVARESARLGVVLPPGSEHAYDPHVLRIEEAEFRLADRLLCPSDFVVRSFLDQGTPADKLVRHTYGVDLERFGALEAREPGRPFTALFVGHAAVRKGLHVALEAWLSSPLAEAGELLVAGTIVPEYEARLRTQLAHPSVHVLGHREDIPDLMRRSDVMLLPSFEEGFGLVCVEAMAAGSVPLVSDACTDLCRHDDNALVHPAGDAVRLREHLTELAADPARLRRLRDSALRTAPGVTWRAAGRRLLDVYTEHAPV</sequence>
<evidence type="ECO:0000313" key="2">
    <source>
        <dbReference type="EMBL" id="QDB80839.1"/>
    </source>
</evidence>
<reference evidence="2 3" key="1">
    <citation type="submission" date="2019-05" db="EMBL/GenBank/DDBJ databases">
        <title>Georgenia *** sp. nov., and Georgenia *** sp. nov., isolated from the intestinal contents of plateau pika (Ochotona curzoniae) in the Qinghai-Tibet plateau of China.</title>
        <authorList>
            <person name="Tian Z."/>
        </authorList>
    </citation>
    <scope>NUCLEOTIDE SEQUENCE [LARGE SCALE GENOMIC DNA]</scope>
    <source>
        <strain evidence="2 3">Z294</strain>
    </source>
</reference>
<dbReference type="Proteomes" id="UP000313948">
    <property type="component" value="Chromosome"/>
</dbReference>
<evidence type="ECO:0000313" key="3">
    <source>
        <dbReference type="Proteomes" id="UP000313948"/>
    </source>
</evidence>
<dbReference type="CDD" id="cd03801">
    <property type="entry name" value="GT4_PimA-like"/>
    <property type="match status" value="1"/>
</dbReference>